<dbReference type="GO" id="GO:0016055">
    <property type="term" value="P:Wnt signaling pathway"/>
    <property type="evidence" value="ECO:0007669"/>
    <property type="project" value="UniProtKB-KW"/>
</dbReference>
<name>A0A452HK04_9SAUR</name>
<keyword evidence="3" id="KW-0217">Developmental protein</keyword>
<evidence type="ECO:0000256" key="10">
    <source>
        <dbReference type="ARBA" id="ARBA00054161"/>
    </source>
</evidence>
<evidence type="ECO:0000256" key="6">
    <source>
        <dbReference type="ARBA" id="ARBA00022729"/>
    </source>
</evidence>
<protein>
    <recommendedName>
        <fullName evidence="12">Dickkopf-related protein 3</fullName>
    </recommendedName>
</protein>
<evidence type="ECO:0000256" key="14">
    <source>
        <dbReference type="SAM" id="MobiDB-lite"/>
    </source>
</evidence>
<dbReference type="Pfam" id="PF06607">
    <property type="entry name" value="Prokineticin"/>
    <property type="match status" value="1"/>
</dbReference>
<feature type="region of interest" description="Disordered" evidence="14">
    <location>
        <begin position="1"/>
        <end position="28"/>
    </location>
</feature>
<keyword evidence="18" id="KW-1185">Reference proteome</keyword>
<evidence type="ECO:0000313" key="18">
    <source>
        <dbReference type="Proteomes" id="UP000291020"/>
    </source>
</evidence>
<reference evidence="18" key="1">
    <citation type="journal article" date="2017" name="PLoS ONE">
        <title>The Agassiz's desert tortoise genome provides a resource for the conservation of a threatened species.</title>
        <authorList>
            <person name="Tollis M."/>
            <person name="DeNardo D.F."/>
            <person name="Cornelius J.A."/>
            <person name="Dolby G.A."/>
            <person name="Edwards T."/>
            <person name="Henen B.T."/>
            <person name="Karl A.E."/>
            <person name="Murphy R.W."/>
            <person name="Kusumi K."/>
        </authorList>
    </citation>
    <scope>NUCLEOTIDE SEQUENCE [LARGE SCALE GENOMIC DNA]</scope>
</reference>
<dbReference type="InterPro" id="IPR047301">
    <property type="entry name" value="Dkk3_N"/>
</dbReference>
<dbReference type="InterPro" id="IPR006796">
    <property type="entry name" value="Dickkopf_N"/>
</dbReference>
<evidence type="ECO:0000256" key="7">
    <source>
        <dbReference type="ARBA" id="ARBA00023054"/>
    </source>
</evidence>
<evidence type="ECO:0000256" key="9">
    <source>
        <dbReference type="ARBA" id="ARBA00023180"/>
    </source>
</evidence>
<dbReference type="Pfam" id="PF04706">
    <property type="entry name" value="Dickkopf_N"/>
    <property type="match status" value="1"/>
</dbReference>
<feature type="domain" description="Dickkopf N-terminal cysteine-rich" evidence="15">
    <location>
        <begin position="204"/>
        <end position="254"/>
    </location>
</feature>
<evidence type="ECO:0000259" key="16">
    <source>
        <dbReference type="Pfam" id="PF06607"/>
    </source>
</evidence>
<reference evidence="17" key="2">
    <citation type="submission" date="2025-08" db="UniProtKB">
        <authorList>
            <consortium name="Ensembl"/>
        </authorList>
    </citation>
    <scope>IDENTIFICATION</scope>
</reference>
<sequence>MQSGGGRHGSRGRGAEGPRPRRQGEASLWPGGRALLGPAAQRLSFFLPRRPLRLGFGDRPGLRMLLLLVLPLLLGAACAAPAADGGAQLPPGKPEPSFPREEASLNEMFREVEELMEDTQHKLRNAVKEMEAEEEGAKNPSEVDFENLPPSYHNESNTDTKIGNKTIHTHQEIDKVTDNKTGSTIYSETFITSIKDGESKRNHECIIDEDCEIGRYCQFSSFEYLCQLCKTQHSPCSRDVECCGDQLCVWGECAEAASKGKNGTICENQHDCNPGTCCAFQKDLLFPVCTPLPAAGEPCHDLSNKLLNLITWELEPDGVLERCPCANGLICQTHSHSTVSVCEVSFNETRSNEKEEPLLMDEIPFLGLIPRDVLDDYEDSRIIQAVRKELESLEGNISEQTDLKEPDLAHDLLFGDEI</sequence>
<reference evidence="17" key="3">
    <citation type="submission" date="2025-09" db="UniProtKB">
        <authorList>
            <consortium name="Ensembl"/>
        </authorList>
    </citation>
    <scope>IDENTIFICATION</scope>
</reference>
<evidence type="ECO:0000256" key="8">
    <source>
        <dbReference type="ARBA" id="ARBA00023157"/>
    </source>
</evidence>
<evidence type="ECO:0000259" key="15">
    <source>
        <dbReference type="Pfam" id="PF04706"/>
    </source>
</evidence>
<evidence type="ECO:0000256" key="2">
    <source>
        <dbReference type="ARBA" id="ARBA00010842"/>
    </source>
</evidence>
<dbReference type="Ensembl" id="ENSGAGT00000017425.1">
    <property type="protein sequence ID" value="ENSGAGP00000015252.1"/>
    <property type="gene ID" value="ENSGAGG00000011509.1"/>
</dbReference>
<comment type="subunit">
    <text evidence="11">Interacts with LRP5 and LRP6.</text>
</comment>
<evidence type="ECO:0000256" key="12">
    <source>
        <dbReference type="ARBA" id="ARBA00068349"/>
    </source>
</evidence>
<feature type="coiled-coil region" evidence="13">
    <location>
        <begin position="109"/>
        <end position="136"/>
    </location>
</feature>
<evidence type="ECO:0000256" key="11">
    <source>
        <dbReference type="ARBA" id="ARBA00064421"/>
    </source>
</evidence>
<dbReference type="PANTHER" id="PTHR12113:SF8">
    <property type="entry name" value="DICKKOPF-RELATED PROTEIN 3"/>
    <property type="match status" value="1"/>
</dbReference>
<dbReference type="Proteomes" id="UP000291020">
    <property type="component" value="Unassembled WGS sequence"/>
</dbReference>
<dbReference type="STRING" id="38772.ENSGAGP00000015252"/>
<keyword evidence="5" id="KW-0879">Wnt signaling pathway</keyword>
<feature type="domain" description="Prokineticin" evidence="16">
    <location>
        <begin position="265"/>
        <end position="337"/>
    </location>
</feature>
<dbReference type="CDD" id="cd23274">
    <property type="entry name" value="Dkk3_Cys2"/>
    <property type="match status" value="1"/>
</dbReference>
<dbReference type="InterPro" id="IPR039863">
    <property type="entry name" value="DKK1-4"/>
</dbReference>
<dbReference type="Gene3D" id="2.10.80.10">
    <property type="entry name" value="Lipase, subunit A"/>
    <property type="match status" value="1"/>
</dbReference>
<dbReference type="InterPro" id="IPR047300">
    <property type="entry name" value="Dkk3_Cys2"/>
</dbReference>
<comment type="subcellular location">
    <subcellularLocation>
        <location evidence="1">Secreted</location>
    </subcellularLocation>
</comment>
<feature type="compositionally biased region" description="Basic and acidic residues" evidence="14">
    <location>
        <begin position="13"/>
        <end position="24"/>
    </location>
</feature>
<evidence type="ECO:0000256" key="5">
    <source>
        <dbReference type="ARBA" id="ARBA00022687"/>
    </source>
</evidence>
<dbReference type="GO" id="GO:0048019">
    <property type="term" value="F:receptor antagonist activity"/>
    <property type="evidence" value="ECO:0007669"/>
    <property type="project" value="TreeGrafter"/>
</dbReference>
<dbReference type="PANTHER" id="PTHR12113">
    <property type="entry name" value="DICKKOPF3-LIKE 3"/>
    <property type="match status" value="1"/>
</dbReference>
<evidence type="ECO:0000256" key="4">
    <source>
        <dbReference type="ARBA" id="ARBA00022525"/>
    </source>
</evidence>
<dbReference type="FunFam" id="2.10.80.10:FF:000003">
    <property type="entry name" value="Dickkopf WNT-signaling pathway inhibitor 3"/>
    <property type="match status" value="1"/>
</dbReference>
<evidence type="ECO:0000313" key="17">
    <source>
        <dbReference type="Ensembl" id="ENSGAGP00000015252.1"/>
    </source>
</evidence>
<keyword evidence="7 13" id="KW-0175">Coiled coil</keyword>
<dbReference type="InterPro" id="IPR023569">
    <property type="entry name" value="Prokineticin_domain"/>
</dbReference>
<dbReference type="GO" id="GO:0005615">
    <property type="term" value="C:extracellular space"/>
    <property type="evidence" value="ECO:0007669"/>
    <property type="project" value="TreeGrafter"/>
</dbReference>
<keyword evidence="6" id="KW-0732">Signal</keyword>
<comment type="function">
    <text evidence="10">Antagonizes canonical Wnt signaling by inhibiting LRP5/6 interaction with Wnt and by forming a ternary complex with the transmembrane protein KREMEN that promotes internalization of LRP5/6. DKKs play an important role in vertebrate development, where they locally inhibit Wnt regulated processes such as antero-posterior axial patterning, limb development, somitogenesis and eye formation. In the adult, Dkks are implicated in bone formation and bone disease, cancer and Alzheimer disease.</text>
</comment>
<dbReference type="CDD" id="cd23014">
    <property type="entry name" value="Dkk3_N_Cys1"/>
    <property type="match status" value="1"/>
</dbReference>
<proteinExistence type="inferred from homology"/>
<dbReference type="GO" id="GO:0039706">
    <property type="term" value="F:co-receptor binding"/>
    <property type="evidence" value="ECO:0007669"/>
    <property type="project" value="TreeGrafter"/>
</dbReference>
<keyword evidence="8" id="KW-1015">Disulfide bond</keyword>
<comment type="similarity">
    <text evidence="2">Belongs to the dickkopf family.</text>
</comment>
<keyword evidence="4" id="KW-0964">Secreted</keyword>
<evidence type="ECO:0000256" key="13">
    <source>
        <dbReference type="SAM" id="Coils"/>
    </source>
</evidence>
<keyword evidence="9" id="KW-0325">Glycoprotein</keyword>
<dbReference type="AlphaFoldDB" id="A0A452HK04"/>
<evidence type="ECO:0000256" key="3">
    <source>
        <dbReference type="ARBA" id="ARBA00022473"/>
    </source>
</evidence>
<organism evidence="17 18">
    <name type="scientific">Gopherus agassizii</name>
    <name type="common">Agassiz's desert tortoise</name>
    <dbReference type="NCBI Taxonomy" id="38772"/>
    <lineage>
        <taxon>Eukaryota</taxon>
        <taxon>Metazoa</taxon>
        <taxon>Chordata</taxon>
        <taxon>Craniata</taxon>
        <taxon>Vertebrata</taxon>
        <taxon>Euteleostomi</taxon>
        <taxon>Archelosauria</taxon>
        <taxon>Testudinata</taxon>
        <taxon>Testudines</taxon>
        <taxon>Cryptodira</taxon>
        <taxon>Durocryptodira</taxon>
        <taxon>Testudinoidea</taxon>
        <taxon>Testudinidae</taxon>
        <taxon>Gopherus</taxon>
    </lineage>
</organism>
<dbReference type="GO" id="GO:0090090">
    <property type="term" value="P:negative regulation of canonical Wnt signaling pathway"/>
    <property type="evidence" value="ECO:0007669"/>
    <property type="project" value="TreeGrafter"/>
</dbReference>
<evidence type="ECO:0000256" key="1">
    <source>
        <dbReference type="ARBA" id="ARBA00004613"/>
    </source>
</evidence>
<accession>A0A452HK04</accession>